<organism evidence="3 4">
    <name type="scientific">Ilyodon furcidens</name>
    <name type="common">goldbreast splitfin</name>
    <dbReference type="NCBI Taxonomy" id="33524"/>
    <lineage>
        <taxon>Eukaryota</taxon>
        <taxon>Metazoa</taxon>
        <taxon>Chordata</taxon>
        <taxon>Craniata</taxon>
        <taxon>Vertebrata</taxon>
        <taxon>Euteleostomi</taxon>
        <taxon>Actinopterygii</taxon>
        <taxon>Neopterygii</taxon>
        <taxon>Teleostei</taxon>
        <taxon>Neoteleostei</taxon>
        <taxon>Acanthomorphata</taxon>
        <taxon>Ovalentaria</taxon>
        <taxon>Atherinomorphae</taxon>
        <taxon>Cyprinodontiformes</taxon>
        <taxon>Goodeidae</taxon>
        <taxon>Ilyodon</taxon>
    </lineage>
</organism>
<comment type="caution">
    <text evidence="3">The sequence shown here is derived from an EMBL/GenBank/DDBJ whole genome shotgun (WGS) entry which is preliminary data.</text>
</comment>
<gene>
    <name evidence="3" type="ORF">ILYODFUR_024717</name>
</gene>
<evidence type="ECO:0000313" key="3">
    <source>
        <dbReference type="EMBL" id="MEQ2237600.1"/>
    </source>
</evidence>
<evidence type="ECO:0000256" key="2">
    <source>
        <dbReference type="SAM" id="MobiDB-lite"/>
    </source>
</evidence>
<sequence>MFKLPSRWAQPQPCVEEKMEQNEVQSKPLSNIPLSNMEDEHSSSYKIAKSQPGAVQNSGMKKVTKKKVISAKGVEAGQQRKSLEEKINDFLAQEKAAAVSDPEIRVLRVKLHIMQEELDLLSCDYHEKDDEIAKLCAKNEELQDDRDKLQRTINIQKTQIEEQKASARKFAQKCDALQQQVSALSKLVRSYEEEVEKMTCQLSKTKLINTNTKSEEHPNVENLLTENKMLKKQKTELVVGLKKQAMLIDILKRQKMHLEAAKLLSFTEEEFLKAMDLETQ</sequence>
<evidence type="ECO:0008006" key="5">
    <source>
        <dbReference type="Google" id="ProtNLM"/>
    </source>
</evidence>
<feature type="region of interest" description="Disordered" evidence="2">
    <location>
        <begin position="1"/>
        <end position="62"/>
    </location>
</feature>
<dbReference type="EMBL" id="JAHRIQ010049296">
    <property type="protein sequence ID" value="MEQ2237600.1"/>
    <property type="molecule type" value="Genomic_DNA"/>
</dbReference>
<keyword evidence="4" id="KW-1185">Reference proteome</keyword>
<feature type="coiled-coil region" evidence="1">
    <location>
        <begin position="125"/>
        <end position="201"/>
    </location>
</feature>
<dbReference type="PANTHER" id="PTHR23313">
    <property type="entry name" value="TSEC1-RELATED"/>
    <property type="match status" value="1"/>
</dbReference>
<reference evidence="3 4" key="1">
    <citation type="submission" date="2021-06" db="EMBL/GenBank/DDBJ databases">
        <authorList>
            <person name="Palmer J.M."/>
        </authorList>
    </citation>
    <scope>NUCLEOTIDE SEQUENCE [LARGE SCALE GENOMIC DNA]</scope>
    <source>
        <strain evidence="4">if_2019</strain>
        <tissue evidence="3">Muscle</tissue>
    </source>
</reference>
<name>A0ABV0TXE2_9TELE</name>
<evidence type="ECO:0000313" key="4">
    <source>
        <dbReference type="Proteomes" id="UP001482620"/>
    </source>
</evidence>
<accession>A0ABV0TXE2</accession>
<protein>
    <recommendedName>
        <fullName evidence="5">Testis expressed 9</fullName>
    </recommendedName>
</protein>
<proteinExistence type="predicted"/>
<dbReference type="Proteomes" id="UP001482620">
    <property type="component" value="Unassembled WGS sequence"/>
</dbReference>
<keyword evidence="1" id="KW-0175">Coiled coil</keyword>
<evidence type="ECO:0000256" key="1">
    <source>
        <dbReference type="SAM" id="Coils"/>
    </source>
</evidence>
<dbReference type="PANTHER" id="PTHR23313:SF0">
    <property type="entry name" value="TESTIS-EXPRESSED PROTEIN 9"/>
    <property type="match status" value="1"/>
</dbReference>
<feature type="compositionally biased region" description="Polar residues" evidence="2">
    <location>
        <begin position="22"/>
        <end position="34"/>
    </location>
</feature>